<dbReference type="AlphaFoldDB" id="A0A085LYD8"/>
<keyword evidence="10" id="KW-1185">Reference proteome</keyword>
<dbReference type="GO" id="GO:0016192">
    <property type="term" value="P:vesicle-mediated transport"/>
    <property type="evidence" value="ECO:0007669"/>
    <property type="project" value="InterPro"/>
</dbReference>
<dbReference type="Gene3D" id="3.90.830.10">
    <property type="entry name" value="Syntaxin Binding Protein 1, Chain A, domain 2"/>
    <property type="match status" value="1"/>
</dbReference>
<keyword evidence="7" id="KW-0863">Zinc-finger</keyword>
<dbReference type="Gene3D" id="1.25.40.60">
    <property type="match status" value="1"/>
</dbReference>
<name>A0A085LYD8_9BILA</name>
<evidence type="ECO:0000256" key="3">
    <source>
        <dbReference type="ARBA" id="ARBA00022448"/>
    </source>
</evidence>
<comment type="similarity">
    <text evidence="2">Belongs to the STXBP/unc-18/SEC1 family.</text>
</comment>
<accession>A0A085LYD8</accession>
<keyword evidence="7" id="KW-0862">Zinc</keyword>
<dbReference type="GO" id="GO:0031410">
    <property type="term" value="C:cytoplasmic vesicle"/>
    <property type="evidence" value="ECO:0007669"/>
    <property type="project" value="UniProtKB-ARBA"/>
</dbReference>
<dbReference type="PANTHER" id="PTHR11679">
    <property type="entry name" value="VESICLE PROTEIN SORTING-ASSOCIATED"/>
    <property type="match status" value="1"/>
</dbReference>
<keyword evidence="7" id="KW-0479">Metal-binding</keyword>
<dbReference type="SUPFAM" id="SSF56815">
    <property type="entry name" value="Sec1/munc18-like (SM) proteins"/>
    <property type="match status" value="2"/>
</dbReference>
<proteinExistence type="inferred from homology"/>
<dbReference type="Proteomes" id="UP000030764">
    <property type="component" value="Unassembled WGS sequence"/>
</dbReference>
<evidence type="ECO:0000256" key="7">
    <source>
        <dbReference type="PROSITE-ProRule" id="PRU00453"/>
    </source>
</evidence>
<dbReference type="Gene3D" id="3.40.50.1910">
    <property type="match status" value="2"/>
</dbReference>
<dbReference type="CDD" id="cd23024">
    <property type="entry name" value="zf-HIT_ZNHIT2-3"/>
    <property type="match status" value="1"/>
</dbReference>
<dbReference type="PROSITE" id="PS51083">
    <property type="entry name" value="ZF_HIT"/>
    <property type="match status" value="1"/>
</dbReference>
<evidence type="ECO:0000256" key="5">
    <source>
        <dbReference type="ARBA" id="ARBA00023136"/>
    </source>
</evidence>
<evidence type="ECO:0000313" key="9">
    <source>
        <dbReference type="EMBL" id="KFD49984.1"/>
    </source>
</evidence>
<keyword evidence="5" id="KW-0472">Membrane</keyword>
<dbReference type="InterPro" id="IPR007529">
    <property type="entry name" value="Znf_HIT"/>
</dbReference>
<dbReference type="GO" id="GO:0008270">
    <property type="term" value="F:zinc ion binding"/>
    <property type="evidence" value="ECO:0007669"/>
    <property type="project" value="UniProtKB-UniRule"/>
</dbReference>
<keyword evidence="3" id="KW-0813">Transport</keyword>
<dbReference type="InterPro" id="IPR027482">
    <property type="entry name" value="Sec1-like_dom2"/>
</dbReference>
<evidence type="ECO:0000256" key="6">
    <source>
        <dbReference type="ARBA" id="ARBA00073001"/>
    </source>
</evidence>
<evidence type="ECO:0000313" key="10">
    <source>
        <dbReference type="Proteomes" id="UP000030764"/>
    </source>
</evidence>
<dbReference type="EMBL" id="KL363261">
    <property type="protein sequence ID" value="KFD49984.1"/>
    <property type="molecule type" value="Genomic_DNA"/>
</dbReference>
<evidence type="ECO:0000256" key="2">
    <source>
        <dbReference type="ARBA" id="ARBA00009884"/>
    </source>
</evidence>
<comment type="subcellular location">
    <subcellularLocation>
        <location evidence="1">Endomembrane system</location>
        <topology evidence="1">Peripheral membrane protein</topology>
    </subcellularLocation>
</comment>
<organism evidence="9 10">
    <name type="scientific">Trichuris suis</name>
    <name type="common">pig whipworm</name>
    <dbReference type="NCBI Taxonomy" id="68888"/>
    <lineage>
        <taxon>Eukaryota</taxon>
        <taxon>Metazoa</taxon>
        <taxon>Ecdysozoa</taxon>
        <taxon>Nematoda</taxon>
        <taxon>Enoplea</taxon>
        <taxon>Dorylaimia</taxon>
        <taxon>Trichinellida</taxon>
        <taxon>Trichuridae</taxon>
        <taxon>Trichuris</taxon>
    </lineage>
</organism>
<dbReference type="InterPro" id="IPR043127">
    <property type="entry name" value="Sec-1-like_dom3a"/>
</dbReference>
<dbReference type="InterPro" id="IPR001619">
    <property type="entry name" value="Sec1-like"/>
</dbReference>
<dbReference type="Gene3D" id="3.40.50.2060">
    <property type="match status" value="1"/>
</dbReference>
<evidence type="ECO:0000256" key="1">
    <source>
        <dbReference type="ARBA" id="ARBA00004184"/>
    </source>
</evidence>
<dbReference type="Gene3D" id="3.30.60.190">
    <property type="match status" value="1"/>
</dbReference>
<dbReference type="Pfam" id="PF04438">
    <property type="entry name" value="zf-HIT"/>
    <property type="match status" value="1"/>
</dbReference>
<dbReference type="InterPro" id="IPR036045">
    <property type="entry name" value="Sec1-like_sf"/>
</dbReference>
<protein>
    <recommendedName>
        <fullName evidence="6">Vacuolar protein sorting-associated protein 45</fullName>
    </recommendedName>
</protein>
<keyword evidence="4" id="KW-0653">Protein transport</keyword>
<dbReference type="InterPro" id="IPR043154">
    <property type="entry name" value="Sec-1-like_dom1"/>
</dbReference>
<dbReference type="FunFam" id="3.90.830.10:FF:000002">
    <property type="entry name" value="Vacuolar protein sorting-associated protein 45"/>
    <property type="match status" value="1"/>
</dbReference>
<reference evidence="9 10" key="1">
    <citation type="journal article" date="2014" name="Nat. Genet.">
        <title>Genome and transcriptome of the porcine whipworm Trichuris suis.</title>
        <authorList>
            <person name="Jex A.R."/>
            <person name="Nejsum P."/>
            <person name="Schwarz E.M."/>
            <person name="Hu L."/>
            <person name="Young N.D."/>
            <person name="Hall R.S."/>
            <person name="Korhonen P.K."/>
            <person name="Liao S."/>
            <person name="Thamsborg S."/>
            <person name="Xia J."/>
            <person name="Xu P."/>
            <person name="Wang S."/>
            <person name="Scheerlinck J.P."/>
            <person name="Hofmann A."/>
            <person name="Sternberg P.W."/>
            <person name="Wang J."/>
            <person name="Gasser R.B."/>
        </authorList>
    </citation>
    <scope>NUCLEOTIDE SEQUENCE [LARGE SCALE GENOMIC DNA]</scope>
    <source>
        <strain evidence="9">DCEP-RM93M</strain>
    </source>
</reference>
<dbReference type="GO" id="GO:0015031">
    <property type="term" value="P:protein transport"/>
    <property type="evidence" value="ECO:0007669"/>
    <property type="project" value="UniProtKB-KW"/>
</dbReference>
<dbReference type="SUPFAM" id="SSF144232">
    <property type="entry name" value="HIT/MYND zinc finger-like"/>
    <property type="match status" value="1"/>
</dbReference>
<sequence length="753" mass="84566">MPSNAVCCVCSHTDAKYKCSRCHIPFCSIDCYKAHKENGCALANSDSSTVHSAKASSRATVKHVIPQQELEALKSSRALLQLLQSSPSLRSLLVWIDQHPTPSAAIDYALNEPEFRRFCSLCLDTLSGEPKASTVTLRERMEAIRAYIGEMIRLSGPGMKVLLMDKETTGIVSCAYAQSEMMQQEVYLFQRIDGQAKRDPIKHLKCVAFVRATPENVALVVQELRNPYYGQYFVFFSNVISKSDLKQLAEADDFEVVREIAELYADFVPLCPHLFTVNLPFCYQGLQWSPTALKRSVCALASVLLALRRNVTIRYQASSDAARVVADSLRSLMTRESVLFQSSGSTSSSETLLLILDRRFDAITPLLNQWTYQAMVHELFGIRNNRVNMESAPTVGADMREIILNPMQDDFYASNMYASFGEIAQNIKEMMDEFQKKAKTHQKLESIADMKTFVEQYPQFKRMSGAVAKHVTLISELSRLATDYNLLEVSELEQHLACHADHSYSLQNIRRLLNHEKTSDLDATRLVMLYALRFESHPSSDLRGLVNLLRKRGVPEKYYRAVYDVVEFGGLKWRGIDPSADIDPIKITKKFIQDLKGVENIYTQHKPVLSELLGELAKNRLKETSYPYASGCSAPVRLQEVIVFIFGGATYEESLAVYNFSQNFPLKVLLGGTAMHNGRSFIEEFECSEEVIVFIFGGATYEESLAVYNFSQNFPLKVLLGGTAMHNGRSFIEEVINATQGASATGAARHHLS</sequence>
<evidence type="ECO:0000256" key="4">
    <source>
        <dbReference type="ARBA" id="ARBA00022927"/>
    </source>
</evidence>
<dbReference type="GO" id="GO:0012505">
    <property type="term" value="C:endomembrane system"/>
    <property type="evidence" value="ECO:0007669"/>
    <property type="project" value="UniProtKB-SubCell"/>
</dbReference>
<feature type="domain" description="HIT-type" evidence="8">
    <location>
        <begin position="7"/>
        <end position="40"/>
    </location>
</feature>
<dbReference type="Pfam" id="PF00995">
    <property type="entry name" value="Sec1"/>
    <property type="match status" value="2"/>
</dbReference>
<evidence type="ECO:0000259" key="8">
    <source>
        <dbReference type="PROSITE" id="PS51083"/>
    </source>
</evidence>
<gene>
    <name evidence="9" type="ORF">M513_09198</name>
</gene>